<evidence type="ECO:0000313" key="2">
    <source>
        <dbReference type="EMBL" id="MFC3107807.1"/>
    </source>
</evidence>
<evidence type="ECO:0008006" key="4">
    <source>
        <dbReference type="Google" id="ProtNLM"/>
    </source>
</evidence>
<reference evidence="3" key="1">
    <citation type="journal article" date="2019" name="Int. J. Syst. Evol. Microbiol.">
        <title>The Global Catalogue of Microorganisms (GCM) 10K type strain sequencing project: providing services to taxonomists for standard genome sequencing and annotation.</title>
        <authorList>
            <consortium name="The Broad Institute Genomics Platform"/>
            <consortium name="The Broad Institute Genome Sequencing Center for Infectious Disease"/>
            <person name="Wu L."/>
            <person name="Ma J."/>
        </authorList>
    </citation>
    <scope>NUCLEOTIDE SEQUENCE [LARGE SCALE GENOMIC DNA]</scope>
    <source>
        <strain evidence="3">KCTC 42986</strain>
    </source>
</reference>
<dbReference type="RefSeq" id="WP_390324435.1">
    <property type="nucleotide sequence ID" value="NZ_JBHRTP010000020.1"/>
</dbReference>
<keyword evidence="1" id="KW-1133">Transmembrane helix</keyword>
<keyword evidence="1" id="KW-0812">Transmembrane</keyword>
<gene>
    <name evidence="2" type="ORF">ACFOFO_07515</name>
</gene>
<feature type="transmembrane region" description="Helical" evidence="1">
    <location>
        <begin position="7"/>
        <end position="28"/>
    </location>
</feature>
<sequence>MPTSRRIIFIPLALTGAVLLLFAAYTWISLHWSYSNGERAGYMQKFSKKGWLCKTWEGELLLTTVPGAVPEKFIFTVRDDAVAQQLLANAGNRVVLTYAQHKGVPTSCLGETEYFIEKVQVVQ</sequence>
<organism evidence="2 3">
    <name type="scientific">Undibacterium arcticum</name>
    <dbReference type="NCBI Taxonomy" id="1762892"/>
    <lineage>
        <taxon>Bacteria</taxon>
        <taxon>Pseudomonadati</taxon>
        <taxon>Pseudomonadota</taxon>
        <taxon>Betaproteobacteria</taxon>
        <taxon>Burkholderiales</taxon>
        <taxon>Oxalobacteraceae</taxon>
        <taxon>Undibacterium</taxon>
    </lineage>
</organism>
<proteinExistence type="predicted"/>
<protein>
    <recommendedName>
        <fullName evidence="4">6-phosphogluconate dehydrogenase</fullName>
    </recommendedName>
</protein>
<keyword evidence="1" id="KW-0472">Membrane</keyword>
<dbReference type="Proteomes" id="UP001595530">
    <property type="component" value="Unassembled WGS sequence"/>
</dbReference>
<evidence type="ECO:0000256" key="1">
    <source>
        <dbReference type="SAM" id="Phobius"/>
    </source>
</evidence>
<keyword evidence="3" id="KW-1185">Reference proteome</keyword>
<comment type="caution">
    <text evidence="2">The sequence shown here is derived from an EMBL/GenBank/DDBJ whole genome shotgun (WGS) entry which is preliminary data.</text>
</comment>
<accession>A0ABV7F1X2</accession>
<name>A0ABV7F1X2_9BURK</name>
<evidence type="ECO:0000313" key="3">
    <source>
        <dbReference type="Proteomes" id="UP001595530"/>
    </source>
</evidence>
<dbReference type="EMBL" id="JBHRTP010000020">
    <property type="protein sequence ID" value="MFC3107807.1"/>
    <property type="molecule type" value="Genomic_DNA"/>
</dbReference>